<feature type="transmembrane region" description="Helical" evidence="9">
    <location>
        <begin position="103"/>
        <end position="122"/>
    </location>
</feature>
<evidence type="ECO:0000256" key="1">
    <source>
        <dbReference type="ARBA" id="ARBA00004141"/>
    </source>
</evidence>
<comment type="subcellular location">
    <subcellularLocation>
        <location evidence="9">Cell membrane</location>
        <topology evidence="9">Multi-pass membrane protein</topology>
    </subcellularLocation>
    <subcellularLocation>
        <location evidence="1">Membrane</location>
        <topology evidence="1">Multi-pass membrane protein</topology>
    </subcellularLocation>
</comment>
<protein>
    <recommendedName>
        <fullName evidence="9">Olfactory receptor</fullName>
    </recommendedName>
</protein>
<feature type="transmembrane region" description="Helical" evidence="9">
    <location>
        <begin position="199"/>
        <end position="222"/>
    </location>
</feature>
<organism evidence="11 12">
    <name type="scientific">Ornithorhynchus anatinus</name>
    <name type="common">Duckbill platypus</name>
    <dbReference type="NCBI Taxonomy" id="9258"/>
    <lineage>
        <taxon>Eukaryota</taxon>
        <taxon>Metazoa</taxon>
        <taxon>Chordata</taxon>
        <taxon>Craniata</taxon>
        <taxon>Vertebrata</taxon>
        <taxon>Euteleostomi</taxon>
        <taxon>Mammalia</taxon>
        <taxon>Monotremata</taxon>
        <taxon>Ornithorhynchidae</taxon>
        <taxon>Ornithorhynchus</taxon>
    </lineage>
</organism>
<keyword evidence="9" id="KW-1003">Cell membrane</keyword>
<keyword evidence="6 8" id="KW-0675">Receptor</keyword>
<keyword evidence="12" id="KW-1185">Reference proteome</keyword>
<dbReference type="InterPro" id="IPR000276">
    <property type="entry name" value="GPCR_Rhodpsn"/>
</dbReference>
<dbReference type="SUPFAM" id="SSF81321">
    <property type="entry name" value="Family A G protein-coupled receptor-like"/>
    <property type="match status" value="1"/>
</dbReference>
<evidence type="ECO:0000259" key="10">
    <source>
        <dbReference type="PROSITE" id="PS50262"/>
    </source>
</evidence>
<dbReference type="GeneTree" id="ENSGT01150000286945"/>
<proteinExistence type="inferred from homology"/>
<dbReference type="PROSITE" id="PS50262">
    <property type="entry name" value="G_PROTEIN_RECEP_F1_2"/>
    <property type="match status" value="1"/>
</dbReference>
<feature type="transmembrane region" description="Helical" evidence="9">
    <location>
        <begin position="61"/>
        <end position="83"/>
    </location>
</feature>
<keyword evidence="4 8" id="KW-0297">G-protein coupled receptor</keyword>
<dbReference type="OMA" id="TLSFCDH"/>
<feature type="transmembrane region" description="Helical" evidence="9">
    <location>
        <begin position="143"/>
        <end position="160"/>
    </location>
</feature>
<dbReference type="GO" id="GO:0005549">
    <property type="term" value="F:odorant binding"/>
    <property type="evidence" value="ECO:0000318"/>
    <property type="project" value="GO_Central"/>
</dbReference>
<dbReference type="PANTHER" id="PTHR48018">
    <property type="entry name" value="OLFACTORY RECEPTOR"/>
    <property type="match status" value="1"/>
</dbReference>
<dbReference type="Proteomes" id="UP000002279">
    <property type="component" value="Chromosome 3"/>
</dbReference>
<dbReference type="Gene3D" id="1.20.1070.10">
    <property type="entry name" value="Rhodopsin 7-helix transmembrane proteins"/>
    <property type="match status" value="1"/>
</dbReference>
<dbReference type="GO" id="GO:0007608">
    <property type="term" value="P:sensory perception of smell"/>
    <property type="evidence" value="ECO:0000318"/>
    <property type="project" value="GO_Central"/>
</dbReference>
<keyword evidence="2 8" id="KW-0812">Transmembrane</keyword>
<dbReference type="PRINTS" id="PR00237">
    <property type="entry name" value="GPCRRHODOPSN"/>
</dbReference>
<comment type="similarity">
    <text evidence="8">Belongs to the G-protein coupled receptor 1 family.</text>
</comment>
<feature type="transmembrane region" description="Helical" evidence="9">
    <location>
        <begin position="25"/>
        <end position="49"/>
    </location>
</feature>
<evidence type="ECO:0000256" key="8">
    <source>
        <dbReference type="RuleBase" id="RU000688"/>
    </source>
</evidence>
<keyword evidence="7 8" id="KW-0807">Transducer</keyword>
<evidence type="ECO:0000256" key="5">
    <source>
        <dbReference type="ARBA" id="ARBA00023136"/>
    </source>
</evidence>
<evidence type="ECO:0000256" key="7">
    <source>
        <dbReference type="ARBA" id="ARBA00023224"/>
    </source>
</evidence>
<dbReference type="PROSITE" id="PS00237">
    <property type="entry name" value="G_PROTEIN_RECEP_F1_1"/>
    <property type="match status" value="1"/>
</dbReference>
<reference evidence="11" key="3">
    <citation type="submission" date="2025-09" db="UniProtKB">
        <authorList>
            <consortium name="Ensembl"/>
        </authorList>
    </citation>
    <scope>IDENTIFICATION</scope>
    <source>
        <strain evidence="11">Glennie</strain>
    </source>
</reference>
<keyword evidence="3 9" id="KW-1133">Transmembrane helix</keyword>
<evidence type="ECO:0000256" key="3">
    <source>
        <dbReference type="ARBA" id="ARBA00022989"/>
    </source>
</evidence>
<feature type="domain" description="G-protein coupled receptors family 1 profile" evidence="10">
    <location>
        <begin position="42"/>
        <end position="291"/>
    </location>
</feature>
<reference evidence="11" key="2">
    <citation type="submission" date="2025-08" db="UniProtKB">
        <authorList>
            <consortium name="Ensembl"/>
        </authorList>
    </citation>
    <scope>IDENTIFICATION</scope>
    <source>
        <strain evidence="11">Glennie</strain>
    </source>
</reference>
<evidence type="ECO:0000313" key="12">
    <source>
        <dbReference type="Proteomes" id="UP000002279"/>
    </source>
</evidence>
<feature type="transmembrane region" description="Helical" evidence="9">
    <location>
        <begin position="274"/>
        <end position="293"/>
    </location>
</feature>
<dbReference type="AlphaFoldDB" id="A0A6I8NK83"/>
<keyword evidence="9" id="KW-0552">Olfaction</keyword>
<dbReference type="InterPro" id="IPR017452">
    <property type="entry name" value="GPCR_Rhodpsn_7TM"/>
</dbReference>
<sequence length="317" mass="34152">MAERNLTRVTEFVLAGFAHRPVPGVVGLFLVFLSLDLLTLLGNVGMMSLIQLDPRLHTPMYFFLSHLSLLDTCYSSVIVPQILATLMSDDGLAVSYGGCAAQFFLFTVCAGTECYLLAAMAYDRYVAVGKPLLYVSAMTRGTRVALVAGAYAGGLAGATLRTALTFTLSFCDANRIDFFCDLPPLLRLTCGDPSTGETAIIFLGNFVILASGLVILVSYLFVARTILRRRTAGGRAKTFSTRASHLTAVGLFFGTLALTYLRGGSGKSLEGDKVVSVLYSVVIPAPNPFIYSLRNDQVKAALRRQTSGRAEIRTQVL</sequence>
<dbReference type="FunFam" id="1.20.1070.10:FF:000003">
    <property type="entry name" value="Olfactory receptor"/>
    <property type="match status" value="1"/>
</dbReference>
<evidence type="ECO:0000256" key="4">
    <source>
        <dbReference type="ARBA" id="ARBA00023040"/>
    </source>
</evidence>
<accession>A0A6I8NK83</accession>
<reference evidence="11 12" key="1">
    <citation type="journal article" date="2008" name="Nature">
        <title>Genome analysis of the platypus reveals unique signatures of evolution.</title>
        <authorList>
            <person name="Warren W.C."/>
            <person name="Hillier L.W."/>
            <person name="Marshall Graves J.A."/>
            <person name="Birney E."/>
            <person name="Ponting C.P."/>
            <person name="Grutzner F."/>
            <person name="Belov K."/>
            <person name="Miller W."/>
            <person name="Clarke L."/>
            <person name="Chinwalla A.T."/>
            <person name="Yang S.P."/>
            <person name="Heger A."/>
            <person name="Locke D.P."/>
            <person name="Miethke P."/>
            <person name="Waters P.D."/>
            <person name="Veyrunes F."/>
            <person name="Fulton L."/>
            <person name="Fulton B."/>
            <person name="Graves T."/>
            <person name="Wallis J."/>
            <person name="Puente X.S."/>
            <person name="Lopez-Otin C."/>
            <person name="Ordonez G.R."/>
            <person name="Eichler E.E."/>
            <person name="Chen L."/>
            <person name="Cheng Z."/>
            <person name="Deakin J.E."/>
            <person name="Alsop A."/>
            <person name="Thompson K."/>
            <person name="Kirby P."/>
            <person name="Papenfuss A.T."/>
            <person name="Wakefield M.J."/>
            <person name="Olender T."/>
            <person name="Lancet D."/>
            <person name="Huttley G.A."/>
            <person name="Smit A.F."/>
            <person name="Pask A."/>
            <person name="Temple-Smith P."/>
            <person name="Batzer M.A."/>
            <person name="Walker J.A."/>
            <person name="Konkel M.K."/>
            <person name="Harris R.S."/>
            <person name="Whittington C.M."/>
            <person name="Wong E.S."/>
            <person name="Gemmell N.J."/>
            <person name="Buschiazzo E."/>
            <person name="Vargas Jentzsch I.M."/>
            <person name="Merkel A."/>
            <person name="Schmitz J."/>
            <person name="Zemann A."/>
            <person name="Churakov G."/>
            <person name="Kriegs J.O."/>
            <person name="Brosius J."/>
            <person name="Murchison E.P."/>
            <person name="Sachidanandam R."/>
            <person name="Smith C."/>
            <person name="Hannon G.J."/>
            <person name="Tsend-Ayush E."/>
            <person name="McMillan D."/>
            <person name="Attenborough R."/>
            <person name="Rens W."/>
            <person name="Ferguson-Smith M."/>
            <person name="Lefevre C.M."/>
            <person name="Sharp J.A."/>
            <person name="Nicholas K.R."/>
            <person name="Ray D.A."/>
            <person name="Kube M."/>
            <person name="Reinhardt R."/>
            <person name="Pringle T.H."/>
            <person name="Taylor J."/>
            <person name="Jones R.C."/>
            <person name="Nixon B."/>
            <person name="Dacheux J.L."/>
            <person name="Niwa H."/>
            <person name="Sekita Y."/>
            <person name="Huang X."/>
            <person name="Stark A."/>
            <person name="Kheradpour P."/>
            <person name="Kellis M."/>
            <person name="Flicek P."/>
            <person name="Chen Y."/>
            <person name="Webber C."/>
            <person name="Hardison R."/>
            <person name="Nelson J."/>
            <person name="Hallsworth-Pepin K."/>
            <person name="Delehaunty K."/>
            <person name="Markovic C."/>
            <person name="Minx P."/>
            <person name="Feng Y."/>
            <person name="Kremitzki C."/>
            <person name="Mitreva M."/>
            <person name="Glasscock J."/>
            <person name="Wylie T."/>
            <person name="Wohldmann P."/>
            <person name="Thiru P."/>
            <person name="Nhan M.N."/>
            <person name="Pohl C.S."/>
            <person name="Smith S.M."/>
            <person name="Hou S."/>
            <person name="Nefedov M."/>
            <person name="de Jong P.J."/>
            <person name="Renfree M.B."/>
            <person name="Mardis E.R."/>
            <person name="Wilson R.K."/>
        </authorList>
    </citation>
    <scope>NUCLEOTIDE SEQUENCE [LARGE SCALE GENOMIC DNA]</scope>
    <source>
        <strain evidence="11 12">Glennie</strain>
    </source>
</reference>
<dbReference type="GO" id="GO:0005886">
    <property type="term" value="C:plasma membrane"/>
    <property type="evidence" value="ECO:0007669"/>
    <property type="project" value="UniProtKB-SubCell"/>
</dbReference>
<evidence type="ECO:0000256" key="2">
    <source>
        <dbReference type="ARBA" id="ARBA00022692"/>
    </source>
</evidence>
<feature type="transmembrane region" description="Helical" evidence="9">
    <location>
        <begin position="243"/>
        <end position="262"/>
    </location>
</feature>
<dbReference type="GO" id="GO:0007186">
    <property type="term" value="P:G protein-coupled receptor signaling pathway"/>
    <property type="evidence" value="ECO:0000318"/>
    <property type="project" value="GO_Central"/>
</dbReference>
<dbReference type="InParanoid" id="A0A6I8NK83"/>
<evidence type="ECO:0000256" key="9">
    <source>
        <dbReference type="RuleBase" id="RU363047"/>
    </source>
</evidence>
<keyword evidence="9" id="KW-0716">Sensory transduction</keyword>
<gene>
    <name evidence="11" type="primary">LOC100081279</name>
</gene>
<evidence type="ECO:0000256" key="6">
    <source>
        <dbReference type="ARBA" id="ARBA00023170"/>
    </source>
</evidence>
<dbReference type="Pfam" id="PF13853">
    <property type="entry name" value="7tm_4"/>
    <property type="match status" value="1"/>
</dbReference>
<dbReference type="PRINTS" id="PR00245">
    <property type="entry name" value="OLFACTORYR"/>
</dbReference>
<dbReference type="GO" id="GO:0004930">
    <property type="term" value="F:G protein-coupled receptor activity"/>
    <property type="evidence" value="ECO:0007669"/>
    <property type="project" value="UniProtKB-KW"/>
</dbReference>
<dbReference type="GO" id="GO:0004984">
    <property type="term" value="F:olfactory receptor activity"/>
    <property type="evidence" value="ECO:0000318"/>
    <property type="project" value="GO_Central"/>
</dbReference>
<name>A0A6I8NK83_ORNAN</name>
<evidence type="ECO:0000313" key="11">
    <source>
        <dbReference type="Ensembl" id="ENSOANP00000041077.1"/>
    </source>
</evidence>
<keyword evidence="5 9" id="KW-0472">Membrane</keyword>
<dbReference type="InterPro" id="IPR000725">
    <property type="entry name" value="Olfact_rcpt"/>
</dbReference>
<dbReference type="Ensembl" id="ENSOANT00000071710.1">
    <property type="protein sequence ID" value="ENSOANP00000041077.1"/>
    <property type="gene ID" value="ENSOANG00000050316.1"/>
</dbReference>